<sequence length="333" mass="34892">MPRGIHRAVAVVLALHVAIVSDARLWSAPSSRHIAAPRAHRLGRQPRRPPVSMNTPFGTRGGIAAAAAAAAALPCVKTLAAASLLPTLLGIWKTDGPTGYAVSYGYGGAVAACAALSLPALRGLAWWHAAALLFYGTRLNLFLLCRELTLPADVHQIRRRKSREATLGQRLKRLPVIIACSLLYFLLAAPLRVTAAAAPGSRAVGVAVACSFVGFAVAALGDLQKFATKSVKGKDHLVTGGLYKFLRHPNYTGECFGWTASFVAALLAGGSVRALLTNPWVAASALGWVGIMGVLAGEAAVGLEKKQKEKHGGKPEYEAWVRGSWSGPMLGAA</sequence>
<evidence type="ECO:0000256" key="2">
    <source>
        <dbReference type="SAM" id="SignalP"/>
    </source>
</evidence>
<evidence type="ECO:0008006" key="5">
    <source>
        <dbReference type="Google" id="ProtNLM"/>
    </source>
</evidence>
<dbReference type="PANTHER" id="PTHR32251">
    <property type="entry name" value="3-OXO-5-ALPHA-STEROID 4-DEHYDROGENASE"/>
    <property type="match status" value="1"/>
</dbReference>
<feature type="signal peptide" evidence="2">
    <location>
        <begin position="1"/>
        <end position="23"/>
    </location>
</feature>
<dbReference type="Pfam" id="PF06966">
    <property type="entry name" value="DUF1295"/>
    <property type="match status" value="1"/>
</dbReference>
<dbReference type="InterPro" id="IPR010721">
    <property type="entry name" value="UstE-like"/>
</dbReference>
<dbReference type="PANTHER" id="PTHR32251:SF15">
    <property type="entry name" value="3-OXO-5-ALPHA-STEROID 4-DEHYDROGENASE (DUF1295)"/>
    <property type="match status" value="1"/>
</dbReference>
<organism evidence="3 4">
    <name type="scientific">Prorocentrum cordatum</name>
    <dbReference type="NCBI Taxonomy" id="2364126"/>
    <lineage>
        <taxon>Eukaryota</taxon>
        <taxon>Sar</taxon>
        <taxon>Alveolata</taxon>
        <taxon>Dinophyceae</taxon>
        <taxon>Prorocentrales</taxon>
        <taxon>Prorocentraceae</taxon>
        <taxon>Prorocentrum</taxon>
    </lineage>
</organism>
<protein>
    <recommendedName>
        <fullName evidence="5">Steroid 5-alpha reductase C-terminal domain-containing protein</fullName>
    </recommendedName>
</protein>
<feature type="chain" id="PRO_5046570131" description="Steroid 5-alpha reductase C-terminal domain-containing protein" evidence="2">
    <location>
        <begin position="24"/>
        <end position="333"/>
    </location>
</feature>
<evidence type="ECO:0000313" key="4">
    <source>
        <dbReference type="Proteomes" id="UP001189429"/>
    </source>
</evidence>
<keyword evidence="1" id="KW-0812">Transmembrane</keyword>
<gene>
    <name evidence="3" type="ORF">PCOR1329_LOCUS34388</name>
</gene>
<feature type="transmembrane region" description="Helical" evidence="1">
    <location>
        <begin position="63"/>
        <end position="89"/>
    </location>
</feature>
<name>A0ABN9T1L6_9DINO</name>
<reference evidence="3" key="1">
    <citation type="submission" date="2023-10" db="EMBL/GenBank/DDBJ databases">
        <authorList>
            <person name="Chen Y."/>
            <person name="Shah S."/>
            <person name="Dougan E. K."/>
            <person name="Thang M."/>
            <person name="Chan C."/>
        </authorList>
    </citation>
    <scope>NUCLEOTIDE SEQUENCE [LARGE SCALE GENOMIC DNA]</scope>
</reference>
<feature type="transmembrane region" description="Helical" evidence="1">
    <location>
        <begin position="203"/>
        <end position="223"/>
    </location>
</feature>
<dbReference type="EMBL" id="CAUYUJ010014225">
    <property type="protein sequence ID" value="CAK0838442.1"/>
    <property type="molecule type" value="Genomic_DNA"/>
</dbReference>
<evidence type="ECO:0000313" key="3">
    <source>
        <dbReference type="EMBL" id="CAK0838442.1"/>
    </source>
</evidence>
<feature type="transmembrane region" description="Helical" evidence="1">
    <location>
        <begin position="282"/>
        <end position="301"/>
    </location>
</feature>
<keyword evidence="1" id="KW-0472">Membrane</keyword>
<comment type="caution">
    <text evidence="3">The sequence shown here is derived from an EMBL/GenBank/DDBJ whole genome shotgun (WGS) entry which is preliminary data.</text>
</comment>
<feature type="transmembrane region" description="Helical" evidence="1">
    <location>
        <begin position="101"/>
        <end position="120"/>
    </location>
</feature>
<keyword evidence="1" id="KW-1133">Transmembrane helix</keyword>
<evidence type="ECO:0000256" key="1">
    <source>
        <dbReference type="SAM" id="Phobius"/>
    </source>
</evidence>
<feature type="transmembrane region" description="Helical" evidence="1">
    <location>
        <begin position="171"/>
        <end position="191"/>
    </location>
</feature>
<keyword evidence="2" id="KW-0732">Signal</keyword>
<dbReference type="Proteomes" id="UP001189429">
    <property type="component" value="Unassembled WGS sequence"/>
</dbReference>
<dbReference type="Gene3D" id="1.20.120.1630">
    <property type="match status" value="1"/>
</dbReference>
<keyword evidence="4" id="KW-1185">Reference proteome</keyword>
<proteinExistence type="predicted"/>
<feature type="transmembrane region" description="Helical" evidence="1">
    <location>
        <begin position="255"/>
        <end position="276"/>
    </location>
</feature>
<accession>A0ABN9T1L6</accession>